<comment type="caution">
    <text evidence="1">The sequence shown here is derived from an EMBL/GenBank/DDBJ whole genome shotgun (WGS) entry which is preliminary data.</text>
</comment>
<evidence type="ECO:0000313" key="1">
    <source>
        <dbReference type="EMBL" id="MPC41634.1"/>
    </source>
</evidence>
<dbReference type="AlphaFoldDB" id="A0A5B7FAX8"/>
<evidence type="ECO:0000313" key="2">
    <source>
        <dbReference type="Proteomes" id="UP000324222"/>
    </source>
</evidence>
<name>A0A5B7FAX8_PORTR</name>
<proteinExistence type="predicted"/>
<keyword evidence="2" id="KW-1185">Reference proteome</keyword>
<accession>A0A5B7FAX8</accession>
<organism evidence="1 2">
    <name type="scientific">Portunus trituberculatus</name>
    <name type="common">Swimming crab</name>
    <name type="synonym">Neptunus trituberculatus</name>
    <dbReference type="NCBI Taxonomy" id="210409"/>
    <lineage>
        <taxon>Eukaryota</taxon>
        <taxon>Metazoa</taxon>
        <taxon>Ecdysozoa</taxon>
        <taxon>Arthropoda</taxon>
        <taxon>Crustacea</taxon>
        <taxon>Multicrustacea</taxon>
        <taxon>Malacostraca</taxon>
        <taxon>Eumalacostraca</taxon>
        <taxon>Eucarida</taxon>
        <taxon>Decapoda</taxon>
        <taxon>Pleocyemata</taxon>
        <taxon>Brachyura</taxon>
        <taxon>Eubrachyura</taxon>
        <taxon>Portunoidea</taxon>
        <taxon>Portunidae</taxon>
        <taxon>Portuninae</taxon>
        <taxon>Portunus</taxon>
    </lineage>
</organism>
<dbReference type="EMBL" id="VSRR010005135">
    <property type="protein sequence ID" value="MPC41634.1"/>
    <property type="molecule type" value="Genomic_DNA"/>
</dbReference>
<sequence>MLETPQLLGIKFHFTSVHIRIGNHQPSWPTIPQILSVIGTVFTCSSSRFLLPFFRARFFAASFSTSP</sequence>
<protein>
    <submittedName>
        <fullName evidence="1">Uncharacterized protein</fullName>
    </submittedName>
</protein>
<gene>
    <name evidence="1" type="ORF">E2C01_035235</name>
</gene>
<dbReference type="Proteomes" id="UP000324222">
    <property type="component" value="Unassembled WGS sequence"/>
</dbReference>
<reference evidence="1 2" key="1">
    <citation type="submission" date="2019-05" db="EMBL/GenBank/DDBJ databases">
        <title>Another draft genome of Portunus trituberculatus and its Hox gene families provides insights of decapod evolution.</title>
        <authorList>
            <person name="Jeong J.-H."/>
            <person name="Song I."/>
            <person name="Kim S."/>
            <person name="Choi T."/>
            <person name="Kim D."/>
            <person name="Ryu S."/>
            <person name="Kim W."/>
        </authorList>
    </citation>
    <scope>NUCLEOTIDE SEQUENCE [LARGE SCALE GENOMIC DNA]</scope>
    <source>
        <tissue evidence="1">Muscle</tissue>
    </source>
</reference>